<dbReference type="AlphaFoldDB" id="A0A371JDB8"/>
<keyword evidence="10" id="KW-1185">Reference proteome</keyword>
<keyword evidence="3 4" id="KW-0413">Isomerase</keyword>
<dbReference type="Pfam" id="PF01416">
    <property type="entry name" value="PseudoU_synth_1"/>
    <property type="match status" value="2"/>
</dbReference>
<dbReference type="FunFam" id="3.30.70.580:FF:000001">
    <property type="entry name" value="tRNA pseudouridine synthase A"/>
    <property type="match status" value="1"/>
</dbReference>
<evidence type="ECO:0000256" key="7">
    <source>
        <dbReference type="RuleBase" id="RU003792"/>
    </source>
</evidence>
<evidence type="ECO:0000256" key="1">
    <source>
        <dbReference type="ARBA" id="ARBA00009375"/>
    </source>
</evidence>
<comment type="caution">
    <text evidence="9">The sequence shown here is derived from an EMBL/GenBank/DDBJ whole genome shotgun (WGS) entry which is preliminary data.</text>
</comment>
<feature type="active site" description="Nucleophile" evidence="4 5">
    <location>
        <position position="62"/>
    </location>
</feature>
<dbReference type="PANTHER" id="PTHR11142:SF0">
    <property type="entry name" value="TRNA PSEUDOURIDINE SYNTHASE-LIKE 1"/>
    <property type="match status" value="1"/>
</dbReference>
<protein>
    <recommendedName>
        <fullName evidence="4">tRNA pseudouridine synthase A</fullName>
        <ecNumber evidence="4">5.4.99.12</ecNumber>
    </recommendedName>
    <alternativeName>
        <fullName evidence="4">tRNA pseudouridine(38-40) synthase</fullName>
    </alternativeName>
    <alternativeName>
        <fullName evidence="4">tRNA pseudouridylate synthase I</fullName>
    </alternativeName>
    <alternativeName>
        <fullName evidence="4">tRNA-uridine isomerase I</fullName>
    </alternativeName>
</protein>
<dbReference type="GO" id="GO:0160147">
    <property type="term" value="F:tRNA pseudouridine(38-40) synthase activity"/>
    <property type="evidence" value="ECO:0007669"/>
    <property type="project" value="UniProtKB-EC"/>
</dbReference>
<evidence type="ECO:0000313" key="9">
    <source>
        <dbReference type="EMBL" id="RDY30759.1"/>
    </source>
</evidence>
<dbReference type="PANTHER" id="PTHR11142">
    <property type="entry name" value="PSEUDOURIDYLATE SYNTHASE"/>
    <property type="match status" value="1"/>
</dbReference>
<dbReference type="GO" id="GO:0031119">
    <property type="term" value="P:tRNA pseudouridine synthesis"/>
    <property type="evidence" value="ECO:0007669"/>
    <property type="project" value="UniProtKB-UniRule"/>
</dbReference>
<dbReference type="Gene3D" id="3.30.70.660">
    <property type="entry name" value="Pseudouridine synthase I, catalytic domain, C-terminal subdomain"/>
    <property type="match status" value="1"/>
</dbReference>
<reference evidence="9 10" key="1">
    <citation type="journal article" date="2017" name="Genome Announc.">
        <title>Draft Genome Sequence of a Sporulating and Motile Strain of Lachnotalea glycerini Isolated from Water in Quebec City, Canada.</title>
        <authorList>
            <person name="Maheux A.F."/>
            <person name="Boudreau D.K."/>
            <person name="Berube E."/>
            <person name="Boissinot M."/>
            <person name="Raymond F."/>
            <person name="Brodeur S."/>
            <person name="Corbeil J."/>
            <person name="Isabel S."/>
            <person name="Omar R.F."/>
            <person name="Bergeron M.G."/>
        </authorList>
    </citation>
    <scope>NUCLEOTIDE SEQUENCE [LARGE SCALE GENOMIC DNA]</scope>
    <source>
        <strain evidence="9 10">CCRI-19302</strain>
    </source>
</reference>
<comment type="similarity">
    <text evidence="1 4 7">Belongs to the tRNA pseudouridine synthase TruA family.</text>
</comment>
<evidence type="ECO:0000256" key="3">
    <source>
        <dbReference type="ARBA" id="ARBA00023235"/>
    </source>
</evidence>
<evidence type="ECO:0000256" key="6">
    <source>
        <dbReference type="PIRSR" id="PIRSR001430-2"/>
    </source>
</evidence>
<dbReference type="EMBL" id="NOKA02000029">
    <property type="protein sequence ID" value="RDY30759.1"/>
    <property type="molecule type" value="Genomic_DNA"/>
</dbReference>
<evidence type="ECO:0000256" key="2">
    <source>
        <dbReference type="ARBA" id="ARBA00022694"/>
    </source>
</evidence>
<evidence type="ECO:0000256" key="4">
    <source>
        <dbReference type="HAMAP-Rule" id="MF_00171"/>
    </source>
</evidence>
<dbReference type="Gene3D" id="3.30.70.580">
    <property type="entry name" value="Pseudouridine synthase I, catalytic domain, N-terminal subdomain"/>
    <property type="match status" value="1"/>
</dbReference>
<evidence type="ECO:0000256" key="5">
    <source>
        <dbReference type="PIRSR" id="PIRSR001430-1"/>
    </source>
</evidence>
<dbReference type="SUPFAM" id="SSF55120">
    <property type="entry name" value="Pseudouridine synthase"/>
    <property type="match status" value="1"/>
</dbReference>
<dbReference type="CDD" id="cd02570">
    <property type="entry name" value="PseudoU_synth_EcTruA"/>
    <property type="match status" value="1"/>
</dbReference>
<dbReference type="InterPro" id="IPR001406">
    <property type="entry name" value="PsdUridine_synth_TruA"/>
</dbReference>
<dbReference type="GO" id="GO:0003723">
    <property type="term" value="F:RNA binding"/>
    <property type="evidence" value="ECO:0007669"/>
    <property type="project" value="InterPro"/>
</dbReference>
<evidence type="ECO:0000313" key="10">
    <source>
        <dbReference type="Proteomes" id="UP000216411"/>
    </source>
</evidence>
<dbReference type="EC" id="5.4.99.12" evidence="4"/>
<organism evidence="9 10">
    <name type="scientific">Lachnotalea glycerini</name>
    <dbReference type="NCBI Taxonomy" id="1763509"/>
    <lineage>
        <taxon>Bacteria</taxon>
        <taxon>Bacillati</taxon>
        <taxon>Bacillota</taxon>
        <taxon>Clostridia</taxon>
        <taxon>Lachnospirales</taxon>
        <taxon>Lachnospiraceae</taxon>
        <taxon>Lachnotalea</taxon>
    </lineage>
</organism>
<dbReference type="InterPro" id="IPR020095">
    <property type="entry name" value="PsdUridine_synth_TruA_C"/>
</dbReference>
<comment type="function">
    <text evidence="4">Formation of pseudouridine at positions 38, 39 and 40 in the anticodon stem and loop of transfer RNAs.</text>
</comment>
<gene>
    <name evidence="4" type="primary">truA</name>
    <name evidence="9" type="ORF">CG710_013190</name>
</gene>
<dbReference type="InterPro" id="IPR020094">
    <property type="entry name" value="TruA/RsuA/RluB/E/F_N"/>
</dbReference>
<keyword evidence="2 4" id="KW-0819">tRNA processing</keyword>
<evidence type="ECO:0000259" key="8">
    <source>
        <dbReference type="Pfam" id="PF01416"/>
    </source>
</evidence>
<feature type="domain" description="Pseudouridine synthase I TruA alpha/beta" evidence="8">
    <location>
        <begin position="153"/>
        <end position="254"/>
    </location>
</feature>
<dbReference type="Proteomes" id="UP000216411">
    <property type="component" value="Unassembled WGS sequence"/>
</dbReference>
<dbReference type="PIRSF" id="PIRSF001430">
    <property type="entry name" value="tRNA_psdUrid_synth"/>
    <property type="match status" value="1"/>
</dbReference>
<feature type="domain" description="Pseudouridine synthase I TruA alpha/beta" evidence="8">
    <location>
        <begin position="17"/>
        <end position="111"/>
    </location>
</feature>
<proteinExistence type="inferred from homology"/>
<feature type="binding site" evidence="4 6">
    <location>
        <position position="120"/>
    </location>
    <ligand>
        <name>substrate</name>
    </ligand>
</feature>
<dbReference type="OrthoDB" id="9811823at2"/>
<comment type="subunit">
    <text evidence="4">Homodimer.</text>
</comment>
<sequence>MRRNNGVSVVKNYRMTIQYDGTSYNGWQKQKNTTNTIQTVLEETLSVVLQEDIQIQGSGRTDAGVHAYGQTANFKCKSIQELKDFLLKINKKLPPDIKMVCIQEVSKDFHSRLSAVSKIYSYHIANGQRPSVFRRKYLYHYEKELNLELIRSAANQLMGTHDFRAFSSEKNPMKSCIRCLYDITIEKRDNEIVICYFGNGFLYNMARILTGTLLEIGAGERKMVEFEQIFYSGNRKFSGFLAPPNGLFLERVIYTKEEEAVLFTRTKHLV</sequence>
<comment type="caution">
    <text evidence="4">Lacks conserved residue(s) required for the propagation of feature annotation.</text>
</comment>
<name>A0A371JDB8_9FIRM</name>
<dbReference type="NCBIfam" id="TIGR00071">
    <property type="entry name" value="hisT_truA"/>
    <property type="match status" value="1"/>
</dbReference>
<dbReference type="HAMAP" id="MF_00171">
    <property type="entry name" value="TruA"/>
    <property type="match status" value="1"/>
</dbReference>
<accession>A0A371JDB8</accession>
<comment type="catalytic activity">
    <reaction evidence="4 7">
        <text>uridine(38/39/40) in tRNA = pseudouridine(38/39/40) in tRNA</text>
        <dbReference type="Rhea" id="RHEA:22376"/>
        <dbReference type="Rhea" id="RHEA-COMP:10085"/>
        <dbReference type="Rhea" id="RHEA-COMP:10087"/>
        <dbReference type="ChEBI" id="CHEBI:65314"/>
        <dbReference type="ChEBI" id="CHEBI:65315"/>
        <dbReference type="EC" id="5.4.99.12"/>
    </reaction>
</comment>
<dbReference type="InterPro" id="IPR020103">
    <property type="entry name" value="PsdUridine_synth_cat_dom_sf"/>
</dbReference>
<dbReference type="InterPro" id="IPR020097">
    <property type="entry name" value="PsdUridine_synth_TruA_a/b_dom"/>
</dbReference>